<name>A0A0D2MTD1_9CHLO</name>
<dbReference type="RefSeq" id="XP_013902711.1">
    <property type="nucleotide sequence ID" value="XM_014047257.1"/>
</dbReference>
<evidence type="ECO:0000313" key="2">
    <source>
        <dbReference type="EMBL" id="KIZ03692.1"/>
    </source>
</evidence>
<dbReference type="Gene3D" id="3.20.20.80">
    <property type="entry name" value="Glycosidases"/>
    <property type="match status" value="1"/>
</dbReference>
<reference evidence="2 3" key="1">
    <citation type="journal article" date="2013" name="BMC Genomics">
        <title>Reconstruction of the lipid metabolism for the microalga Monoraphidium neglectum from its genome sequence reveals characteristics suitable for biofuel production.</title>
        <authorList>
            <person name="Bogen C."/>
            <person name="Al-Dilaimi A."/>
            <person name="Albersmeier A."/>
            <person name="Wichmann J."/>
            <person name="Grundmann M."/>
            <person name="Rupp O."/>
            <person name="Lauersen K.J."/>
            <person name="Blifernez-Klassen O."/>
            <person name="Kalinowski J."/>
            <person name="Goesmann A."/>
            <person name="Mussgnug J.H."/>
            <person name="Kruse O."/>
        </authorList>
    </citation>
    <scope>NUCLEOTIDE SEQUENCE [LARGE SCALE GENOMIC DNA]</scope>
    <source>
        <strain evidence="2 3">SAG 48.87</strain>
    </source>
</reference>
<dbReference type="OrthoDB" id="2796951at2759"/>
<dbReference type="EMBL" id="KK100803">
    <property type="protein sequence ID" value="KIZ03692.1"/>
    <property type="molecule type" value="Genomic_DNA"/>
</dbReference>
<feature type="signal peptide" evidence="1">
    <location>
        <begin position="1"/>
        <end position="23"/>
    </location>
</feature>
<dbReference type="AlphaFoldDB" id="A0A0D2MTD1"/>
<evidence type="ECO:0008006" key="4">
    <source>
        <dbReference type="Google" id="ProtNLM"/>
    </source>
</evidence>
<proteinExistence type="predicted"/>
<dbReference type="PANTHER" id="PTHR36183">
    <property type="entry name" value="BETA-GLUCURONIDASE"/>
    <property type="match status" value="1"/>
</dbReference>
<protein>
    <recommendedName>
        <fullName evidence="4">Beta-glucuronidase C-terminal domain-containing protein</fullName>
    </recommendedName>
</protein>
<dbReference type="KEGG" id="mng:MNEG_4269"/>
<dbReference type="GeneID" id="25737147"/>
<dbReference type="PANTHER" id="PTHR36183:SF2">
    <property type="entry name" value="BETA-GLUCURONIDASE C-TERMINAL DOMAIN-CONTAINING PROTEIN"/>
    <property type="match status" value="1"/>
</dbReference>
<keyword evidence="3" id="KW-1185">Reference proteome</keyword>
<dbReference type="Proteomes" id="UP000054498">
    <property type="component" value="Unassembled WGS sequence"/>
</dbReference>
<sequence>MAHWSHVLLVALALTLVAHEAAASIAAEENVQEDAQALMRRLLASAQSAVPEASAAAPAAEVAGVAPETPVVVLGPFNRTELLLNPGLLRVRTSGCAHIVSQGFRAAVPDSFLGLSLDVKDVEGVANPDYIELVKQLTSFQTGPLYMRVGAYSADRLVAPWNGTVYFALARLHRATGVKFIMGVNQHAEDEAVTQMQVKRSQQLLPPGSIVSFAVGNEPDMYSLAAANGLPGSDLPKPADWLGKNWVPVARRIYRAAFDAAGARPMLAGPDWSDAHLSPKTLQWWLRSVRKSLNMITVHYYGGEILKDTQISELLDDARMVSKMSNVRALVNVGKESGGLPLRITESATISYGGVQGLSDTAGAAIWALDVALELAYAGASGIHFHQVLNRAGNANYNAIVYDANTSTVYARPPLYGYLMLQQSLAGGADIVGRSVSPSGCKVWLLKGRGDGSLRAVVINKSGQGSECAADVQLDAAQARRYSDQAAAEYIHAPGGLDERWRVFYSNWYYDVQGSARLREAKTVPLQRYSKRDRRGHVRGAGFVAHLTNGTLAALVNIPLASPAEQQAFDAYEAALVAAEVREPGARTSL</sequence>
<keyword evidence="1" id="KW-0732">Signal</keyword>
<gene>
    <name evidence="2" type="ORF">MNEG_4269</name>
</gene>
<evidence type="ECO:0000256" key="1">
    <source>
        <dbReference type="SAM" id="SignalP"/>
    </source>
</evidence>
<dbReference type="InterPro" id="IPR017853">
    <property type="entry name" value="GH"/>
</dbReference>
<dbReference type="InterPro" id="IPR052974">
    <property type="entry name" value="GH79_Enzymes"/>
</dbReference>
<dbReference type="SUPFAM" id="SSF51445">
    <property type="entry name" value="(Trans)glycosidases"/>
    <property type="match status" value="1"/>
</dbReference>
<feature type="chain" id="PRO_5002265025" description="Beta-glucuronidase C-terminal domain-containing protein" evidence="1">
    <location>
        <begin position="24"/>
        <end position="590"/>
    </location>
</feature>
<evidence type="ECO:0000313" key="3">
    <source>
        <dbReference type="Proteomes" id="UP000054498"/>
    </source>
</evidence>
<accession>A0A0D2MTD1</accession>
<organism evidence="2 3">
    <name type="scientific">Monoraphidium neglectum</name>
    <dbReference type="NCBI Taxonomy" id="145388"/>
    <lineage>
        <taxon>Eukaryota</taxon>
        <taxon>Viridiplantae</taxon>
        <taxon>Chlorophyta</taxon>
        <taxon>core chlorophytes</taxon>
        <taxon>Chlorophyceae</taxon>
        <taxon>CS clade</taxon>
        <taxon>Sphaeropleales</taxon>
        <taxon>Selenastraceae</taxon>
        <taxon>Monoraphidium</taxon>
    </lineage>
</organism>